<keyword evidence="3" id="KW-1185">Reference proteome</keyword>
<dbReference type="SMART" id="SM00220">
    <property type="entry name" value="S_TKc"/>
    <property type="match status" value="1"/>
</dbReference>
<dbReference type="PANTHER" id="PTHR24359:SF37">
    <property type="entry name" value="PROTEIN KINASE DOMAIN-CONTAINING PROTEIN"/>
    <property type="match status" value="1"/>
</dbReference>
<evidence type="ECO:0000313" key="2">
    <source>
        <dbReference type="EMBL" id="KAF3065481.1"/>
    </source>
</evidence>
<organism evidence="2 3">
    <name type="scientific">Trichoderma lentiforme</name>
    <dbReference type="NCBI Taxonomy" id="1567552"/>
    <lineage>
        <taxon>Eukaryota</taxon>
        <taxon>Fungi</taxon>
        <taxon>Dikarya</taxon>
        <taxon>Ascomycota</taxon>
        <taxon>Pezizomycotina</taxon>
        <taxon>Sordariomycetes</taxon>
        <taxon>Hypocreomycetidae</taxon>
        <taxon>Hypocreales</taxon>
        <taxon>Hypocreaceae</taxon>
        <taxon>Trichoderma</taxon>
    </lineage>
</organism>
<gene>
    <name evidence="2" type="ORF">CFAM422_009554</name>
</gene>
<proteinExistence type="predicted"/>
<reference evidence="2 3" key="1">
    <citation type="submission" date="2018-06" db="EMBL/GenBank/DDBJ databases">
        <title>Genome analysis of cellulolytic fungus Trichoderma lentiforme CFAM-422.</title>
        <authorList>
            <person name="Steindorff A.S."/>
            <person name="Formighieri E.F."/>
            <person name="Midorikawa G.E.O."/>
            <person name="Tamietti M.S."/>
            <person name="Ramos E.Z."/>
            <person name="Silva A.S."/>
            <person name="Bon E.P.S."/>
            <person name="Mendes T.D."/>
            <person name="Damaso M.C.T."/>
            <person name="Favaro L.C.L."/>
        </authorList>
    </citation>
    <scope>NUCLEOTIDE SEQUENCE [LARGE SCALE GENOMIC DNA]</scope>
    <source>
        <strain evidence="2 3">CFAM-422</strain>
    </source>
</reference>
<dbReference type="GO" id="GO:0004674">
    <property type="term" value="F:protein serine/threonine kinase activity"/>
    <property type="evidence" value="ECO:0007669"/>
    <property type="project" value="TreeGrafter"/>
</dbReference>
<dbReference type="PROSITE" id="PS50011">
    <property type="entry name" value="PROTEIN_KINASE_DOM"/>
    <property type="match status" value="1"/>
</dbReference>
<accession>A0A9P4X9H0</accession>
<dbReference type="Gene3D" id="1.10.510.10">
    <property type="entry name" value="Transferase(Phosphotransferase) domain 1"/>
    <property type="match status" value="1"/>
</dbReference>
<comment type="caution">
    <text evidence="2">The sequence shown here is derived from an EMBL/GenBank/DDBJ whole genome shotgun (WGS) entry which is preliminary data.</text>
</comment>
<sequence length="566" mass="64408">MTNDANGLSTDLAGREIRSRLLPQDGPMLNQFLPLGDLQTILSPTSIDKILYETLASDESISDITYRILGSGCKPSLKVFATLILIEKVKHITQFLQLGVHDEMLPLPLKFDAEVFQNWSPPEIEAFCERQFTFMAPIFDFTTSQHFEWDRLVRMPFLEPFKWNKGGAHGRVAKVNIHPQHQVWKTPLNSGTQTSCFAVKRFISKDAQGVANFNKERAALLKFSGENSGHKHLIKLLLSYQIQDGLHMIFPWADGNLAEFWKKYPSKPSGKDSLWLIQQCFGLSDGLSMVHGYNQRLPGYGHEEDIADMDAANRGRHGDIKPENILFFLEPKSDRGLLVVSDFTLMRFHSDDTINKTVANMVGFSTAYCPPEVQHGSDIFVDQKYDIWTLGCVYLEFITWYLLGYDAIRGRSYKTSSGVRVPSFQTMRRNDHGGSDDKYFSHVPGLPPKVKTSVDTWISMLHKHEHCSDAIHDFLSLIDHYMLVPLPNNRYPMNKVRDELQIIASKCEEDSNYCLLGNPMGAIMRGVNHLFEHFGIPSFQPIREQPPNIKQGLREIMRGQAELNIV</sequence>
<dbReference type="SUPFAM" id="SSF56112">
    <property type="entry name" value="Protein kinase-like (PK-like)"/>
    <property type="match status" value="1"/>
</dbReference>
<dbReference type="InterPro" id="IPR011009">
    <property type="entry name" value="Kinase-like_dom_sf"/>
</dbReference>
<dbReference type="Pfam" id="PF00069">
    <property type="entry name" value="Pkinase"/>
    <property type="match status" value="1"/>
</dbReference>
<dbReference type="InterPro" id="IPR000719">
    <property type="entry name" value="Prot_kinase_dom"/>
</dbReference>
<dbReference type="GO" id="GO:0005524">
    <property type="term" value="F:ATP binding"/>
    <property type="evidence" value="ECO:0007669"/>
    <property type="project" value="InterPro"/>
</dbReference>
<dbReference type="Proteomes" id="UP000801864">
    <property type="component" value="Unassembled WGS sequence"/>
</dbReference>
<name>A0A9P4X9H0_9HYPO</name>
<dbReference type="AlphaFoldDB" id="A0A9P4X9H0"/>
<evidence type="ECO:0000259" key="1">
    <source>
        <dbReference type="PROSITE" id="PS50011"/>
    </source>
</evidence>
<dbReference type="EMBL" id="QLNT01000018">
    <property type="protein sequence ID" value="KAF3065481.1"/>
    <property type="molecule type" value="Genomic_DNA"/>
</dbReference>
<dbReference type="PANTHER" id="PTHR24359">
    <property type="entry name" value="SERINE/THREONINE-PROTEIN KINASE SBK1"/>
    <property type="match status" value="1"/>
</dbReference>
<evidence type="ECO:0000313" key="3">
    <source>
        <dbReference type="Proteomes" id="UP000801864"/>
    </source>
</evidence>
<feature type="domain" description="Protein kinase" evidence="1">
    <location>
        <begin position="158"/>
        <end position="503"/>
    </location>
</feature>
<protein>
    <recommendedName>
        <fullName evidence="1">Protein kinase domain-containing protein</fullName>
    </recommendedName>
</protein>